<dbReference type="GO" id="GO:0003676">
    <property type="term" value="F:nucleic acid binding"/>
    <property type="evidence" value="ECO:0007669"/>
    <property type="project" value="InterPro"/>
</dbReference>
<protein>
    <recommendedName>
        <fullName evidence="1">Integrase catalytic domain-containing protein</fullName>
    </recommendedName>
</protein>
<dbReference type="GO" id="GO:0015074">
    <property type="term" value="P:DNA integration"/>
    <property type="evidence" value="ECO:0007669"/>
    <property type="project" value="InterPro"/>
</dbReference>
<accession>A0A225W1M8</accession>
<dbReference type="Gene3D" id="3.30.420.10">
    <property type="entry name" value="Ribonuclease H-like superfamily/Ribonuclease H"/>
    <property type="match status" value="1"/>
</dbReference>
<proteinExistence type="predicted"/>
<comment type="caution">
    <text evidence="2">The sequence shown here is derived from an EMBL/GenBank/DDBJ whole genome shotgun (WGS) entry which is preliminary data.</text>
</comment>
<dbReference type="InterPro" id="IPR001584">
    <property type="entry name" value="Integrase_cat-core"/>
</dbReference>
<evidence type="ECO:0000313" key="3">
    <source>
        <dbReference type="Proteomes" id="UP000198211"/>
    </source>
</evidence>
<feature type="domain" description="Integrase catalytic" evidence="1">
    <location>
        <begin position="220"/>
        <end position="320"/>
    </location>
</feature>
<organism evidence="2 3">
    <name type="scientific">Phytophthora megakarya</name>
    <dbReference type="NCBI Taxonomy" id="4795"/>
    <lineage>
        <taxon>Eukaryota</taxon>
        <taxon>Sar</taxon>
        <taxon>Stramenopiles</taxon>
        <taxon>Oomycota</taxon>
        <taxon>Peronosporomycetes</taxon>
        <taxon>Peronosporales</taxon>
        <taxon>Peronosporaceae</taxon>
        <taxon>Phytophthora</taxon>
    </lineage>
</organism>
<name>A0A225W1M8_9STRA</name>
<dbReference type="OrthoDB" id="121904at2759"/>
<evidence type="ECO:0000313" key="2">
    <source>
        <dbReference type="EMBL" id="OWZ11485.1"/>
    </source>
</evidence>
<dbReference type="SUPFAM" id="SSF53098">
    <property type="entry name" value="Ribonuclease H-like"/>
    <property type="match status" value="1"/>
</dbReference>
<dbReference type="PROSITE" id="PS50994">
    <property type="entry name" value="INTEGRASE"/>
    <property type="match status" value="1"/>
</dbReference>
<dbReference type="InterPro" id="IPR012337">
    <property type="entry name" value="RNaseH-like_sf"/>
</dbReference>
<dbReference type="AlphaFoldDB" id="A0A225W1M8"/>
<dbReference type="EMBL" id="NBNE01002112">
    <property type="protein sequence ID" value="OWZ11485.1"/>
    <property type="molecule type" value="Genomic_DNA"/>
</dbReference>
<dbReference type="Proteomes" id="UP000198211">
    <property type="component" value="Unassembled WGS sequence"/>
</dbReference>
<dbReference type="InterPro" id="IPR036397">
    <property type="entry name" value="RNaseH_sf"/>
</dbReference>
<evidence type="ECO:0000259" key="1">
    <source>
        <dbReference type="PROSITE" id="PS50994"/>
    </source>
</evidence>
<reference evidence="3" key="1">
    <citation type="submission" date="2017-03" db="EMBL/GenBank/DDBJ databases">
        <title>Phytopthora megakarya and P. palmivora, two closely related causual agents of cacao black pod achieved similar genome size and gene model numbers by different mechanisms.</title>
        <authorList>
            <person name="Ali S."/>
            <person name="Shao J."/>
            <person name="Larry D.J."/>
            <person name="Kronmiller B."/>
            <person name="Shen D."/>
            <person name="Strem M.D."/>
            <person name="Melnick R.L."/>
            <person name="Guiltinan M.J."/>
            <person name="Tyler B.M."/>
            <person name="Meinhardt L.W."/>
            <person name="Bailey B.A."/>
        </authorList>
    </citation>
    <scope>NUCLEOTIDE SEQUENCE [LARGE SCALE GENOMIC DNA]</scope>
    <source>
        <strain evidence="3">zdho120</strain>
    </source>
</reference>
<keyword evidence="3" id="KW-1185">Reference proteome</keyword>
<gene>
    <name evidence="2" type="ORF">PHMEG_00015487</name>
</gene>
<sequence length="320" mass="35613">MFSDASLTGYVLVLTQVLNWQDGAPVEEQQHELLICRGGLFKNAQKNWSIVEKEGYPIVKACGRTLHARRTTHQRKAVVLGVEASGLSVCDSSHSWRDQPLGGYNFSLGPAAPSDASEPLAVCQVTTRSAQILPELRPLQSDQFAWPTRAEIIRVQQQYHGDAPGSAVATDDGFEVLKRLFVVAHCGIQGHRGVNVMVELLDRRFVLLNARQICLLCKHVKGGQVIQRIWTMDRPVAKRNECLHLDYLYLGDSYDKLTHYCELVPADAADSQTVVAAILDWNERFGVPPSWMSDNGSHFKNEVMELLAERLGASHQFAPV</sequence>